<evidence type="ECO:0000313" key="11">
    <source>
        <dbReference type="Proteomes" id="UP000061839"/>
    </source>
</evidence>
<evidence type="ECO:0000256" key="1">
    <source>
        <dbReference type="ARBA" id="ARBA00004651"/>
    </source>
</evidence>
<feature type="transmembrane region" description="Helical" evidence="8">
    <location>
        <begin position="205"/>
        <end position="227"/>
    </location>
</feature>
<dbReference type="GO" id="GO:0055085">
    <property type="term" value="P:transmembrane transport"/>
    <property type="evidence" value="ECO:0007669"/>
    <property type="project" value="InterPro"/>
</dbReference>
<sequence length="296" mass="31734">MSVAADQLGVDHPSASSRRSFGWLWVLLPLLFLLTFFVYPLSQIAAQSLSDKQGEYLGLSNWSQVLGSAASWNALLTTLQVAALATLGCLLVGTFLAFVLCFVPFPGSRVVSRLIELVVCFPSFLIPLAFGVLYGGTGVINALLAEISGSQTPVLNFVNELPGVVLAEVAFYTPFVVRPLLAAFSQIPREQLDVAASLGRGPLVIFGRVILPAALPTLLAAGGLTFLLTMNEFGIVLFTGAKSVVTLPMLIYTKSIVTFDFPSAAVLACVQVVISLGIYALYRWVFRRLGNNRGED</sequence>
<keyword evidence="3 8" id="KW-0813">Transport</keyword>
<feature type="transmembrane region" description="Helical" evidence="8">
    <location>
        <begin position="233"/>
        <end position="252"/>
    </location>
</feature>
<evidence type="ECO:0000256" key="7">
    <source>
        <dbReference type="ARBA" id="ARBA00023136"/>
    </source>
</evidence>
<evidence type="ECO:0000259" key="9">
    <source>
        <dbReference type="PROSITE" id="PS50928"/>
    </source>
</evidence>
<keyword evidence="7 8" id="KW-0472">Membrane</keyword>
<evidence type="ECO:0000256" key="6">
    <source>
        <dbReference type="ARBA" id="ARBA00022989"/>
    </source>
</evidence>
<dbReference type="PANTHER" id="PTHR42929:SF6">
    <property type="entry name" value="IRON(III)-TRANSPORT SYSTEM PERMEASE PROTEIN SFUB"/>
    <property type="match status" value="1"/>
</dbReference>
<dbReference type="EMBL" id="CP011005">
    <property type="protein sequence ID" value="AJT41732.1"/>
    <property type="molecule type" value="Genomic_DNA"/>
</dbReference>
<dbReference type="Proteomes" id="UP000061839">
    <property type="component" value="Chromosome"/>
</dbReference>
<dbReference type="RefSeq" id="WP_052663727.1">
    <property type="nucleotide sequence ID" value="NZ_CP011005.1"/>
</dbReference>
<feature type="domain" description="ABC transmembrane type-1" evidence="9">
    <location>
        <begin position="75"/>
        <end position="282"/>
    </location>
</feature>
<keyword evidence="4" id="KW-1003">Cell membrane</keyword>
<accession>A0A0D4BZ67</accession>
<dbReference type="InterPro" id="IPR000515">
    <property type="entry name" value="MetI-like"/>
</dbReference>
<dbReference type="CDD" id="cd06261">
    <property type="entry name" value="TM_PBP2"/>
    <property type="match status" value="1"/>
</dbReference>
<feature type="transmembrane region" description="Helical" evidence="8">
    <location>
        <begin position="264"/>
        <end position="282"/>
    </location>
</feature>
<name>A0A0D4BZ67_9MICC</name>
<dbReference type="AlphaFoldDB" id="A0A0D4BZ67"/>
<dbReference type="PROSITE" id="PS50928">
    <property type="entry name" value="ABC_TM1"/>
    <property type="match status" value="1"/>
</dbReference>
<evidence type="ECO:0000256" key="4">
    <source>
        <dbReference type="ARBA" id="ARBA00022475"/>
    </source>
</evidence>
<comment type="similarity">
    <text evidence="2">Belongs to the binding-protein-dependent transport system permease family. CysTW subfamily.</text>
</comment>
<protein>
    <submittedName>
        <fullName evidence="10">2-aminoethylphosphonate transport system permease PhnU</fullName>
    </submittedName>
</protein>
<evidence type="ECO:0000313" key="10">
    <source>
        <dbReference type="EMBL" id="AJT41732.1"/>
    </source>
</evidence>
<evidence type="ECO:0000256" key="5">
    <source>
        <dbReference type="ARBA" id="ARBA00022692"/>
    </source>
</evidence>
<feature type="transmembrane region" description="Helical" evidence="8">
    <location>
        <begin position="117"/>
        <end position="144"/>
    </location>
</feature>
<comment type="subcellular location">
    <subcellularLocation>
        <location evidence="1 8">Cell membrane</location>
        <topology evidence="1 8">Multi-pass membrane protein</topology>
    </subcellularLocation>
</comment>
<dbReference type="NCBIfam" id="NF011624">
    <property type="entry name" value="PRK15050.1"/>
    <property type="match status" value="1"/>
</dbReference>
<dbReference type="SUPFAM" id="SSF161098">
    <property type="entry name" value="MetI-like"/>
    <property type="match status" value="1"/>
</dbReference>
<keyword evidence="11" id="KW-1185">Reference proteome</keyword>
<evidence type="ECO:0000256" key="8">
    <source>
        <dbReference type="RuleBase" id="RU363032"/>
    </source>
</evidence>
<dbReference type="PATRIC" id="fig|1618207.4.peg.1983"/>
<evidence type="ECO:0000256" key="3">
    <source>
        <dbReference type="ARBA" id="ARBA00022448"/>
    </source>
</evidence>
<dbReference type="Gene3D" id="1.10.3720.10">
    <property type="entry name" value="MetI-like"/>
    <property type="match status" value="1"/>
</dbReference>
<dbReference type="KEGG" id="ari:UM93_09785"/>
<dbReference type="Pfam" id="PF00528">
    <property type="entry name" value="BPD_transp_1"/>
    <property type="match status" value="1"/>
</dbReference>
<keyword evidence="6 8" id="KW-1133">Transmembrane helix</keyword>
<organism evidence="10 11">
    <name type="scientific">Psychromicrobium lacuslunae</name>
    <dbReference type="NCBI Taxonomy" id="1618207"/>
    <lineage>
        <taxon>Bacteria</taxon>
        <taxon>Bacillati</taxon>
        <taxon>Actinomycetota</taxon>
        <taxon>Actinomycetes</taxon>
        <taxon>Micrococcales</taxon>
        <taxon>Micrococcaceae</taxon>
        <taxon>Psychromicrobium</taxon>
    </lineage>
</organism>
<feature type="transmembrane region" description="Helical" evidence="8">
    <location>
        <begin position="81"/>
        <end position="105"/>
    </location>
</feature>
<reference evidence="10 11" key="1">
    <citation type="journal article" date="2015" name="Genome Announc.">
        <title>Complete Genome Sequencing of Protease-Producing Novel Arthrobacter sp. Strain IHBB 11108 Using PacBio Single-Molecule Real-Time Sequencing Technology.</title>
        <authorList>
            <person name="Kiran S."/>
            <person name="Swarnkar M.K."/>
            <person name="Pal M."/>
            <person name="Thakur R."/>
            <person name="Tewari R."/>
            <person name="Singh A.K."/>
            <person name="Gulati A."/>
        </authorList>
    </citation>
    <scope>NUCLEOTIDE SEQUENCE [LARGE SCALE GENOMIC DNA]</scope>
    <source>
        <strain evidence="10 11">IHBB 11108</strain>
    </source>
</reference>
<dbReference type="STRING" id="1618207.UM93_09785"/>
<dbReference type="GO" id="GO:0005886">
    <property type="term" value="C:plasma membrane"/>
    <property type="evidence" value="ECO:0007669"/>
    <property type="project" value="UniProtKB-SubCell"/>
</dbReference>
<keyword evidence="5 8" id="KW-0812">Transmembrane</keyword>
<gene>
    <name evidence="10" type="ORF">UM93_09785</name>
</gene>
<evidence type="ECO:0000256" key="2">
    <source>
        <dbReference type="ARBA" id="ARBA00007069"/>
    </source>
</evidence>
<dbReference type="OrthoDB" id="6465574at2"/>
<dbReference type="InterPro" id="IPR035906">
    <property type="entry name" value="MetI-like_sf"/>
</dbReference>
<proteinExistence type="inferred from homology"/>
<dbReference type="HOGENOM" id="CLU_016047_18_0_11"/>
<feature type="transmembrane region" description="Helical" evidence="8">
    <location>
        <begin position="21"/>
        <end position="41"/>
    </location>
</feature>
<dbReference type="PANTHER" id="PTHR42929">
    <property type="entry name" value="INNER MEMBRANE ABC TRANSPORTER PERMEASE PROTEIN YDCU-RELATED-RELATED"/>
    <property type="match status" value="1"/>
</dbReference>